<dbReference type="GO" id="GO:0055129">
    <property type="term" value="P:L-proline biosynthetic process"/>
    <property type="evidence" value="ECO:0007669"/>
    <property type="project" value="TreeGrafter"/>
</dbReference>
<comment type="caution">
    <text evidence="6">The sequence shown here is derived from an EMBL/GenBank/DDBJ whole genome shotgun (WGS) entry which is preliminary data.</text>
</comment>
<keyword evidence="2" id="KW-0521">NADP</keyword>
<dbReference type="Pfam" id="PF14748">
    <property type="entry name" value="P5CR_dimer"/>
    <property type="match status" value="1"/>
</dbReference>
<organism evidence="6 7">
    <name type="scientific">Lepraria neglecta</name>
    <dbReference type="NCBI Taxonomy" id="209136"/>
    <lineage>
        <taxon>Eukaryota</taxon>
        <taxon>Fungi</taxon>
        <taxon>Dikarya</taxon>
        <taxon>Ascomycota</taxon>
        <taxon>Pezizomycotina</taxon>
        <taxon>Lecanoromycetes</taxon>
        <taxon>OSLEUM clade</taxon>
        <taxon>Lecanoromycetidae</taxon>
        <taxon>Lecanorales</taxon>
        <taxon>Lecanorineae</taxon>
        <taxon>Stereocaulaceae</taxon>
        <taxon>Lepraria</taxon>
    </lineage>
</organism>
<dbReference type="InterPro" id="IPR028939">
    <property type="entry name" value="P5C_Rdtase_cat_N"/>
</dbReference>
<dbReference type="Gene3D" id="3.40.50.720">
    <property type="entry name" value="NAD(P)-binding Rossmann-like Domain"/>
    <property type="match status" value="1"/>
</dbReference>
<protein>
    <recommendedName>
        <fullName evidence="8">Pyrroline-5-carboxylate reductase</fullName>
    </recommendedName>
</protein>
<keyword evidence="3" id="KW-0560">Oxidoreductase</keyword>
<keyword evidence="7" id="KW-1185">Reference proteome</keyword>
<evidence type="ECO:0000256" key="3">
    <source>
        <dbReference type="ARBA" id="ARBA00023002"/>
    </source>
</evidence>
<dbReference type="InterPro" id="IPR000304">
    <property type="entry name" value="Pyrroline-COOH_reductase"/>
</dbReference>
<evidence type="ECO:0000259" key="4">
    <source>
        <dbReference type="Pfam" id="PF03807"/>
    </source>
</evidence>
<evidence type="ECO:0000256" key="2">
    <source>
        <dbReference type="ARBA" id="ARBA00022857"/>
    </source>
</evidence>
<dbReference type="PANTHER" id="PTHR11645:SF0">
    <property type="entry name" value="PYRROLINE-5-CARBOXYLATE REDUCTASE 3"/>
    <property type="match status" value="1"/>
</dbReference>
<comment type="similarity">
    <text evidence="1">Belongs to the pyrroline-5-carboxylate reductase family.</text>
</comment>
<evidence type="ECO:0008006" key="8">
    <source>
        <dbReference type="Google" id="ProtNLM"/>
    </source>
</evidence>
<reference evidence="6" key="1">
    <citation type="submission" date="2022-11" db="EMBL/GenBank/DDBJ databases">
        <title>Chromosomal genome sequence assembly and mating type (MAT) locus characterization of the leprose asexual lichenized fungus Lepraria neglecta (Nyl.) Erichsen.</title>
        <authorList>
            <person name="Allen J.L."/>
            <person name="Pfeffer B."/>
        </authorList>
    </citation>
    <scope>NUCLEOTIDE SEQUENCE</scope>
    <source>
        <strain evidence="6">Allen 5258</strain>
    </source>
</reference>
<dbReference type="InterPro" id="IPR036291">
    <property type="entry name" value="NAD(P)-bd_dom_sf"/>
</dbReference>
<dbReference type="SUPFAM" id="SSF48179">
    <property type="entry name" value="6-phosphogluconate dehydrogenase C-terminal domain-like"/>
    <property type="match status" value="1"/>
</dbReference>
<dbReference type="Proteomes" id="UP001276659">
    <property type="component" value="Unassembled WGS sequence"/>
</dbReference>
<dbReference type="EMBL" id="JASNWA010000008">
    <property type="protein sequence ID" value="KAK3171194.1"/>
    <property type="molecule type" value="Genomic_DNA"/>
</dbReference>
<accession>A0AAD9Z3Z8</accession>
<dbReference type="AlphaFoldDB" id="A0AAD9Z3Z8"/>
<dbReference type="PANTHER" id="PTHR11645">
    <property type="entry name" value="PYRROLINE-5-CARBOXYLATE REDUCTASE"/>
    <property type="match status" value="1"/>
</dbReference>
<proteinExistence type="inferred from homology"/>
<evidence type="ECO:0000313" key="7">
    <source>
        <dbReference type="Proteomes" id="UP001276659"/>
    </source>
</evidence>
<evidence type="ECO:0000256" key="1">
    <source>
        <dbReference type="ARBA" id="ARBA00005525"/>
    </source>
</evidence>
<dbReference type="HAMAP" id="MF_01925">
    <property type="entry name" value="P5C_reductase"/>
    <property type="match status" value="1"/>
</dbReference>
<gene>
    <name evidence="6" type="ORF">OEA41_003278</name>
</gene>
<dbReference type="Pfam" id="PF03807">
    <property type="entry name" value="F420_oxidored"/>
    <property type="match status" value="1"/>
</dbReference>
<feature type="domain" description="Pyrroline-5-carboxylate reductase dimerisation" evidence="5">
    <location>
        <begin position="229"/>
        <end position="336"/>
    </location>
</feature>
<feature type="domain" description="Pyrroline-5-carboxylate reductase catalytic N-terminal" evidence="4">
    <location>
        <begin position="2"/>
        <end position="134"/>
    </location>
</feature>
<dbReference type="Gene3D" id="1.10.3730.10">
    <property type="entry name" value="ProC C-terminal domain-like"/>
    <property type="match status" value="1"/>
</dbReference>
<dbReference type="SUPFAM" id="SSF51735">
    <property type="entry name" value="NAD(P)-binding Rossmann-fold domains"/>
    <property type="match status" value="1"/>
</dbReference>
<evidence type="ECO:0000313" key="6">
    <source>
        <dbReference type="EMBL" id="KAK3171194.1"/>
    </source>
</evidence>
<evidence type="ECO:0000259" key="5">
    <source>
        <dbReference type="Pfam" id="PF14748"/>
    </source>
</evidence>
<dbReference type="GO" id="GO:0004735">
    <property type="term" value="F:pyrroline-5-carboxylate reductase activity"/>
    <property type="evidence" value="ECO:0007669"/>
    <property type="project" value="InterPro"/>
</dbReference>
<name>A0AAD9Z3Z8_9LECA</name>
<sequence length="345" mass="35838">MAILGCGNMGTAILDGILATLKQVEPSSLARKPIHHDHIGLSQFIACVSRPESVAALEDRYRPYLDPNAASTWSSANGRSHSPTVSVWRNDNGKAVASADVILLACQPSRVASILSDPSIRQHLHDKLLISICVGVSAARIHSLLSATDAADRHGVDTTMGTATVTEQGCYIVHAMPNTASGLGQSATVLSTGSSTPGVSPTLSLPPALQAFVTSIFRCIGTTTFVPAELMNAASVVGASTPAFFATALDGVVKGGVQSGLSESDALRLAAQAMKGTAEMVLRGMTADSTVTLTPIQIKESVMTPNGCTERGVKVMAARRVEEAMTEATSQAIDRVFKLGQEAGI</sequence>
<dbReference type="InterPro" id="IPR008927">
    <property type="entry name" value="6-PGluconate_DH-like_C_sf"/>
</dbReference>
<dbReference type="InterPro" id="IPR029036">
    <property type="entry name" value="P5CR_dimer"/>
</dbReference>